<evidence type="ECO:0000256" key="2">
    <source>
        <dbReference type="ARBA" id="ARBA00006175"/>
    </source>
</evidence>
<feature type="transmembrane region" description="Helical" evidence="9">
    <location>
        <begin position="91"/>
        <end position="115"/>
    </location>
</feature>
<evidence type="ECO:0000256" key="8">
    <source>
        <dbReference type="SAM" id="MobiDB-lite"/>
    </source>
</evidence>
<name>A0A6J7FCD7_9ZZZZ</name>
<dbReference type="InterPro" id="IPR022357">
    <property type="entry name" value="MIP_CS"/>
</dbReference>
<dbReference type="AlphaFoldDB" id="A0A6J7FCD7"/>
<dbReference type="InterPro" id="IPR023271">
    <property type="entry name" value="Aquaporin-like"/>
</dbReference>
<keyword evidence="5 9" id="KW-0812">Transmembrane</keyword>
<feature type="transmembrane region" description="Helical" evidence="9">
    <location>
        <begin position="45"/>
        <end position="70"/>
    </location>
</feature>
<evidence type="ECO:0000256" key="6">
    <source>
        <dbReference type="ARBA" id="ARBA00022989"/>
    </source>
</evidence>
<dbReference type="EMBL" id="CAFBMB010000017">
    <property type="protein sequence ID" value="CAB4891214.1"/>
    <property type="molecule type" value="Genomic_DNA"/>
</dbReference>
<feature type="transmembrane region" description="Helical" evidence="9">
    <location>
        <begin position="178"/>
        <end position="202"/>
    </location>
</feature>
<keyword evidence="4" id="KW-1003">Cell membrane</keyword>
<dbReference type="SUPFAM" id="SSF81338">
    <property type="entry name" value="Aquaporin-like"/>
    <property type="match status" value="1"/>
</dbReference>
<dbReference type="PRINTS" id="PR00783">
    <property type="entry name" value="MINTRINSICP"/>
</dbReference>
<feature type="region of interest" description="Disordered" evidence="8">
    <location>
        <begin position="261"/>
        <end position="288"/>
    </location>
</feature>
<protein>
    <submittedName>
        <fullName evidence="10">Unannotated protein</fullName>
    </submittedName>
</protein>
<dbReference type="GO" id="GO:0015250">
    <property type="term" value="F:water channel activity"/>
    <property type="evidence" value="ECO:0007669"/>
    <property type="project" value="TreeGrafter"/>
</dbReference>
<dbReference type="Pfam" id="PF00230">
    <property type="entry name" value="MIP"/>
    <property type="match status" value="1"/>
</dbReference>
<dbReference type="Gene3D" id="1.20.1080.10">
    <property type="entry name" value="Glycerol uptake facilitator protein"/>
    <property type="match status" value="1"/>
</dbReference>
<comment type="subcellular location">
    <subcellularLocation>
        <location evidence="1">Cell membrane</location>
        <topology evidence="1">Multi-pass membrane protein</topology>
    </subcellularLocation>
</comment>
<keyword evidence="6 9" id="KW-1133">Transmembrane helix</keyword>
<comment type="similarity">
    <text evidence="2">Belongs to the MIP/aquaporin (TC 1.A.8) family.</text>
</comment>
<dbReference type="PROSITE" id="PS00221">
    <property type="entry name" value="MIP"/>
    <property type="match status" value="1"/>
</dbReference>
<evidence type="ECO:0000313" key="10">
    <source>
        <dbReference type="EMBL" id="CAB4891214.1"/>
    </source>
</evidence>
<sequence>MADSTPTYTNRFLAEVFGTFVLVFGVGGAALFATTFGGNQTNGAGFLGVAFALGLSVMVAIYAVGGISGGHFNPAITLGLALGRRFAWRDVLGYIVAQLIGGIIASSVLYVIAMFGPSNNDQSLLSYLVGSGFASNGYGEHSPLHFELPAAIIIEVVAAAILVWVVMGATDKLNPAGFAPIAIGFTLVMLNIVAVPVTGGGFNPARSIATAIYGGPAALSQVWVFIVFPIVGGLIAGVTYGPLFGRSIKAVAAKPAASAAAVSATTSAPRATQAAPAKKPAARTTTKK</sequence>
<feature type="transmembrane region" description="Helical" evidence="9">
    <location>
        <begin position="12"/>
        <end position="33"/>
    </location>
</feature>
<evidence type="ECO:0000256" key="9">
    <source>
        <dbReference type="SAM" id="Phobius"/>
    </source>
</evidence>
<keyword evidence="3" id="KW-0813">Transport</keyword>
<evidence type="ECO:0000256" key="5">
    <source>
        <dbReference type="ARBA" id="ARBA00022692"/>
    </source>
</evidence>
<accession>A0A6J7FCD7</accession>
<evidence type="ECO:0000256" key="7">
    <source>
        <dbReference type="ARBA" id="ARBA00023136"/>
    </source>
</evidence>
<dbReference type="GO" id="GO:0005886">
    <property type="term" value="C:plasma membrane"/>
    <property type="evidence" value="ECO:0007669"/>
    <property type="project" value="UniProtKB-SubCell"/>
</dbReference>
<proteinExistence type="inferred from homology"/>
<gene>
    <name evidence="10" type="ORF">UFOPK3516_00384</name>
</gene>
<dbReference type="InterPro" id="IPR000425">
    <property type="entry name" value="MIP"/>
</dbReference>
<feature type="transmembrane region" description="Helical" evidence="9">
    <location>
        <begin position="148"/>
        <end position="166"/>
    </location>
</feature>
<evidence type="ECO:0000256" key="4">
    <source>
        <dbReference type="ARBA" id="ARBA00022475"/>
    </source>
</evidence>
<feature type="transmembrane region" description="Helical" evidence="9">
    <location>
        <begin position="222"/>
        <end position="244"/>
    </location>
</feature>
<reference evidence="10" key="1">
    <citation type="submission" date="2020-05" db="EMBL/GenBank/DDBJ databases">
        <authorList>
            <person name="Chiriac C."/>
            <person name="Salcher M."/>
            <person name="Ghai R."/>
            <person name="Kavagutti S V."/>
        </authorList>
    </citation>
    <scope>NUCLEOTIDE SEQUENCE</scope>
</reference>
<evidence type="ECO:0000256" key="3">
    <source>
        <dbReference type="ARBA" id="ARBA00022448"/>
    </source>
</evidence>
<organism evidence="10">
    <name type="scientific">freshwater metagenome</name>
    <dbReference type="NCBI Taxonomy" id="449393"/>
    <lineage>
        <taxon>unclassified sequences</taxon>
        <taxon>metagenomes</taxon>
        <taxon>ecological metagenomes</taxon>
    </lineage>
</organism>
<dbReference type="InterPro" id="IPR034294">
    <property type="entry name" value="Aquaporin_transptr"/>
</dbReference>
<dbReference type="PANTHER" id="PTHR19139:SF199">
    <property type="entry name" value="MIP17260P"/>
    <property type="match status" value="1"/>
</dbReference>
<dbReference type="PANTHER" id="PTHR19139">
    <property type="entry name" value="AQUAPORIN TRANSPORTER"/>
    <property type="match status" value="1"/>
</dbReference>
<keyword evidence="7 9" id="KW-0472">Membrane</keyword>
<evidence type="ECO:0000256" key="1">
    <source>
        <dbReference type="ARBA" id="ARBA00004651"/>
    </source>
</evidence>